<proteinExistence type="predicted"/>
<organism evidence="2 3">
    <name type="scientific">Plakobranchus ocellatus</name>
    <dbReference type="NCBI Taxonomy" id="259542"/>
    <lineage>
        <taxon>Eukaryota</taxon>
        <taxon>Metazoa</taxon>
        <taxon>Spiralia</taxon>
        <taxon>Lophotrochozoa</taxon>
        <taxon>Mollusca</taxon>
        <taxon>Gastropoda</taxon>
        <taxon>Heterobranchia</taxon>
        <taxon>Euthyneura</taxon>
        <taxon>Panpulmonata</taxon>
        <taxon>Sacoglossa</taxon>
        <taxon>Placobranchoidea</taxon>
        <taxon>Plakobranchidae</taxon>
        <taxon>Plakobranchus</taxon>
    </lineage>
</organism>
<evidence type="ECO:0000313" key="3">
    <source>
        <dbReference type="Proteomes" id="UP000735302"/>
    </source>
</evidence>
<dbReference type="EMBL" id="BLXT01002187">
    <property type="protein sequence ID" value="GFN91870.1"/>
    <property type="molecule type" value="Genomic_DNA"/>
</dbReference>
<dbReference type="AlphaFoldDB" id="A0AAV3ZB38"/>
<reference evidence="2 3" key="1">
    <citation type="journal article" date="2021" name="Elife">
        <title>Chloroplast acquisition without the gene transfer in kleptoplastic sea slugs, Plakobranchus ocellatus.</title>
        <authorList>
            <person name="Maeda T."/>
            <person name="Takahashi S."/>
            <person name="Yoshida T."/>
            <person name="Shimamura S."/>
            <person name="Takaki Y."/>
            <person name="Nagai Y."/>
            <person name="Toyoda A."/>
            <person name="Suzuki Y."/>
            <person name="Arimoto A."/>
            <person name="Ishii H."/>
            <person name="Satoh N."/>
            <person name="Nishiyama T."/>
            <person name="Hasebe M."/>
            <person name="Maruyama T."/>
            <person name="Minagawa J."/>
            <person name="Obokata J."/>
            <person name="Shigenobu S."/>
        </authorList>
    </citation>
    <scope>NUCLEOTIDE SEQUENCE [LARGE SCALE GENOMIC DNA]</scope>
</reference>
<evidence type="ECO:0000313" key="2">
    <source>
        <dbReference type="EMBL" id="GFN91870.1"/>
    </source>
</evidence>
<dbReference type="Proteomes" id="UP000735302">
    <property type="component" value="Unassembled WGS sequence"/>
</dbReference>
<name>A0AAV3ZB38_9GAST</name>
<accession>A0AAV3ZB38</accession>
<feature type="region of interest" description="Disordered" evidence="1">
    <location>
        <begin position="90"/>
        <end position="135"/>
    </location>
</feature>
<protein>
    <submittedName>
        <fullName evidence="2">Uncharacterized protein</fullName>
    </submittedName>
</protein>
<comment type="caution">
    <text evidence="2">The sequence shown here is derived from an EMBL/GenBank/DDBJ whole genome shotgun (WGS) entry which is preliminary data.</text>
</comment>
<feature type="compositionally biased region" description="Basic and acidic residues" evidence="1">
    <location>
        <begin position="118"/>
        <end position="135"/>
    </location>
</feature>
<sequence length="135" mass="14787">MGAAPRRRSDASVLRTNLESMPGRCRTSLLLENDKLSLEHHSKLPGLVVLEAKSDGDAEISAHVKFACCSRLRNSLRVLTLSSQVRMWIKGPSTYSPSRGPPFSPAEQEEEEGGGGDVGRKRGGQERDEEAEKKI</sequence>
<keyword evidence="3" id="KW-1185">Reference proteome</keyword>
<evidence type="ECO:0000256" key="1">
    <source>
        <dbReference type="SAM" id="MobiDB-lite"/>
    </source>
</evidence>
<gene>
    <name evidence="2" type="ORF">PoB_001837600</name>
</gene>